<dbReference type="InterPro" id="IPR029058">
    <property type="entry name" value="AB_hydrolase_fold"/>
</dbReference>
<dbReference type="AlphaFoldDB" id="A0A2I1CZF5"/>
<keyword evidence="7" id="KW-1185">Reference proteome</keyword>
<evidence type="ECO:0000313" key="6">
    <source>
        <dbReference type="EMBL" id="PKY03009.1"/>
    </source>
</evidence>
<dbReference type="InterPro" id="IPR013094">
    <property type="entry name" value="AB_hydrolase_3"/>
</dbReference>
<protein>
    <submittedName>
        <fullName evidence="6">Lipase/esterase family protein</fullName>
    </submittedName>
</protein>
<proteinExistence type="inferred from homology"/>
<dbReference type="Pfam" id="PF07859">
    <property type="entry name" value="Abhydrolase_3"/>
    <property type="match status" value="1"/>
</dbReference>
<dbReference type="OrthoDB" id="2336090at2759"/>
<feature type="domain" description="Alpha/beta hydrolase fold-3" evidence="5">
    <location>
        <begin position="150"/>
        <end position="273"/>
    </location>
</feature>
<dbReference type="GO" id="GO:0016787">
    <property type="term" value="F:hydrolase activity"/>
    <property type="evidence" value="ECO:0007669"/>
    <property type="project" value="UniProtKB-KW"/>
</dbReference>
<feature type="compositionally biased region" description="Polar residues" evidence="4">
    <location>
        <begin position="496"/>
        <end position="524"/>
    </location>
</feature>
<dbReference type="InterPro" id="IPR002168">
    <property type="entry name" value="Lipase_GDXG_HIS_AS"/>
</dbReference>
<gene>
    <name evidence="6" type="ORF">P168DRAFT_328105</name>
</gene>
<dbReference type="InterPro" id="IPR050300">
    <property type="entry name" value="GDXG_lipolytic_enzyme"/>
</dbReference>
<comment type="caution">
    <text evidence="6">The sequence shown here is derived from an EMBL/GenBank/DDBJ whole genome shotgun (WGS) entry which is preliminary data.</text>
</comment>
<accession>A0A2I1CZF5</accession>
<evidence type="ECO:0000313" key="7">
    <source>
        <dbReference type="Proteomes" id="UP000234254"/>
    </source>
</evidence>
<organism evidence="6 7">
    <name type="scientific">Aspergillus campestris (strain IBT 28561)</name>
    <dbReference type="NCBI Taxonomy" id="1392248"/>
    <lineage>
        <taxon>Eukaryota</taxon>
        <taxon>Fungi</taxon>
        <taxon>Dikarya</taxon>
        <taxon>Ascomycota</taxon>
        <taxon>Pezizomycotina</taxon>
        <taxon>Eurotiomycetes</taxon>
        <taxon>Eurotiomycetidae</taxon>
        <taxon>Eurotiales</taxon>
        <taxon>Aspergillaceae</taxon>
        <taxon>Aspergillus</taxon>
        <taxon>Aspergillus subgen. Circumdati</taxon>
    </lineage>
</organism>
<feature type="region of interest" description="Disordered" evidence="4">
    <location>
        <begin position="605"/>
        <end position="628"/>
    </location>
</feature>
<dbReference type="PANTHER" id="PTHR48081">
    <property type="entry name" value="AB HYDROLASE SUPERFAMILY PROTEIN C4A8.06C"/>
    <property type="match status" value="1"/>
</dbReference>
<evidence type="ECO:0000256" key="1">
    <source>
        <dbReference type="ARBA" id="ARBA00010515"/>
    </source>
</evidence>
<evidence type="ECO:0000256" key="4">
    <source>
        <dbReference type="SAM" id="MobiDB-lite"/>
    </source>
</evidence>
<dbReference type="PROSITE" id="PS01174">
    <property type="entry name" value="LIPASE_GDXG_SER"/>
    <property type="match status" value="1"/>
</dbReference>
<feature type="region of interest" description="Disordered" evidence="4">
    <location>
        <begin position="492"/>
        <end position="530"/>
    </location>
</feature>
<comment type="similarity">
    <text evidence="1">Belongs to the 'GDXG' lipolytic enzyme family.</text>
</comment>
<feature type="compositionally biased region" description="Polar residues" evidence="4">
    <location>
        <begin position="689"/>
        <end position="719"/>
    </location>
</feature>
<sequence length="888" mass="97767">MPLNMVALSVALTPTVVSTFFSHYLHRKSHHHTPSVHISYDEGIRIIREFLVYSSKHTIEDLQRFCSQRVPSPYWVKTERLSIPENYLSLAATAIINELGPRGIARVGGKEWWQWRGPSEDLMSEWIEMRNDYNGRTEGNGPHPSEKRIMLYLHGGAYFFGSPDSHRYQIQRHARKLQGRIFTRELAIAHFYPQYRLAPQFPFPCALQDCLAAYLYLLDSYKAEEIIFAGDSAGGGLALSLLVIIRDQGLPLPAGAILLSPWVDLTHSFPSIVKENPGDYIPRYGFRHKPSVAWPPPNSDEILAIRKGVSKLPVSGQGERQGQSDATDDQSSEVPGGEKCMFDEPESIKVPIDGKVYEVKDQVHTYAPNELLGHPLVSPAMQASLGGLPPLQILVGGGEKLRDEQIYLAHKAADPAAYPPSDACLDEHDPNRETLHKYSGTYVQLQVWDDLCHVATTLSFTRPAKYMFRSIAQFGAWALACAQESEIDILDDNEVSPVSSTNSVDQPTSSRHGTGSKRTNTLPVSSIGKAGDPLPAFRDHMIRQRVDKRGNVYPLDPPSSFEALQMPRSQIGAFSPELVKHWLAEKLEWDKKYGKEKRQAQEQQAKEIASSLGGFKGERPPACSLAARKEAPEILPTLNPRKSYPMMMWSNWASKHDERTIERGHQKDGRSRRTSVDAGRAGASIKGSRPTSSATNPEKAVQSNTQPQNIPQRSNGEASSSHRRDFSNDKPPNSPLIVLPAYEDDKTFSEENSSTRALFHAPGVLPCKHRPTSYGGSATIRSGITAADVADDASTIDDRSLAVTGKGVDGASTRAVVNAKGVIGVLADGDGDSARHSVDAFSVPRSSADLDTLSTSAARTATDGVTPPARPDMPEREVFKTADEYVTQ</sequence>
<feature type="region of interest" description="Disordered" evidence="4">
    <location>
        <begin position="659"/>
        <end position="738"/>
    </location>
</feature>
<dbReference type="RefSeq" id="XP_024691603.1">
    <property type="nucleotide sequence ID" value="XM_024841316.1"/>
</dbReference>
<keyword evidence="2" id="KW-0378">Hydrolase</keyword>
<dbReference type="GeneID" id="36548840"/>
<reference evidence="6" key="1">
    <citation type="submission" date="2016-12" db="EMBL/GenBank/DDBJ databases">
        <title>The genomes of Aspergillus section Nigri reveals drivers in fungal speciation.</title>
        <authorList>
            <consortium name="DOE Joint Genome Institute"/>
            <person name="Vesth T.C."/>
            <person name="Nybo J."/>
            <person name="Theobald S."/>
            <person name="Brandl J."/>
            <person name="Frisvad J.C."/>
            <person name="Nielsen K.F."/>
            <person name="Lyhne E.K."/>
            <person name="Kogle M.E."/>
            <person name="Kuo A."/>
            <person name="Riley R."/>
            <person name="Clum A."/>
            <person name="Nolan M."/>
            <person name="Lipzen A."/>
            <person name="Salamov A."/>
            <person name="Henrissat B."/>
            <person name="Wiebenga A."/>
            <person name="De vries R.P."/>
            <person name="Grigoriev I.V."/>
            <person name="Mortensen U.H."/>
            <person name="Andersen M.R."/>
            <person name="Baker S.E."/>
        </authorList>
    </citation>
    <scope>NUCLEOTIDE SEQUENCE</scope>
    <source>
        <strain evidence="6">IBT 28561</strain>
    </source>
</reference>
<dbReference type="EMBL" id="MSFM01000008">
    <property type="protein sequence ID" value="PKY03009.1"/>
    <property type="molecule type" value="Genomic_DNA"/>
</dbReference>
<feature type="region of interest" description="Disordered" evidence="4">
    <location>
        <begin position="852"/>
        <end position="873"/>
    </location>
</feature>
<evidence type="ECO:0000259" key="5">
    <source>
        <dbReference type="Pfam" id="PF07859"/>
    </source>
</evidence>
<dbReference type="PANTHER" id="PTHR48081:SF19">
    <property type="entry name" value="AB HYDROLASE SUPERFAMILY PROTEIN C4A8.06C"/>
    <property type="match status" value="1"/>
</dbReference>
<feature type="active site" evidence="3">
    <location>
        <position position="232"/>
    </location>
</feature>
<dbReference type="Gene3D" id="3.40.50.1820">
    <property type="entry name" value="alpha/beta hydrolase"/>
    <property type="match status" value="1"/>
</dbReference>
<dbReference type="Proteomes" id="UP000234254">
    <property type="component" value="Unassembled WGS sequence"/>
</dbReference>
<name>A0A2I1CZF5_ASPC2</name>
<feature type="compositionally biased region" description="Basic and acidic residues" evidence="4">
    <location>
        <begin position="659"/>
        <end position="675"/>
    </location>
</feature>
<dbReference type="SUPFAM" id="SSF53474">
    <property type="entry name" value="alpha/beta-Hydrolases"/>
    <property type="match status" value="1"/>
</dbReference>
<feature type="region of interest" description="Disordered" evidence="4">
    <location>
        <begin position="313"/>
        <end position="344"/>
    </location>
</feature>
<evidence type="ECO:0000256" key="2">
    <source>
        <dbReference type="ARBA" id="ARBA00022801"/>
    </source>
</evidence>
<dbReference type="VEuPathDB" id="FungiDB:P168DRAFT_328105"/>
<dbReference type="InterPro" id="IPR033140">
    <property type="entry name" value="Lipase_GDXG_put_SER_AS"/>
</dbReference>
<evidence type="ECO:0000256" key="3">
    <source>
        <dbReference type="PROSITE-ProRule" id="PRU10038"/>
    </source>
</evidence>
<dbReference type="PROSITE" id="PS01173">
    <property type="entry name" value="LIPASE_GDXG_HIS"/>
    <property type="match status" value="1"/>
</dbReference>